<dbReference type="Gene3D" id="3.60.21.10">
    <property type="match status" value="1"/>
</dbReference>
<dbReference type="Gene3D" id="2.60.40.380">
    <property type="entry name" value="Purple acid phosphatase-like, N-terminal"/>
    <property type="match status" value="1"/>
</dbReference>
<keyword evidence="4" id="KW-0325">Glycoprotein</keyword>
<evidence type="ECO:0000256" key="2">
    <source>
        <dbReference type="ARBA" id="ARBA00022729"/>
    </source>
</evidence>
<feature type="domain" description="Calcineurin-like phosphoesterase" evidence="6">
    <location>
        <begin position="168"/>
        <end position="381"/>
    </location>
</feature>
<dbReference type="InterPro" id="IPR029052">
    <property type="entry name" value="Metallo-depent_PP-like"/>
</dbReference>
<dbReference type="InterPro" id="IPR015914">
    <property type="entry name" value="PAPs_N"/>
</dbReference>
<dbReference type="InterPro" id="IPR025733">
    <property type="entry name" value="PAPs_C"/>
</dbReference>
<dbReference type="Pfam" id="PF14008">
    <property type="entry name" value="Metallophos_C"/>
    <property type="match status" value="1"/>
</dbReference>
<evidence type="ECO:0000256" key="1">
    <source>
        <dbReference type="ARBA" id="ARBA00008723"/>
    </source>
</evidence>
<dbReference type="Pfam" id="PF00149">
    <property type="entry name" value="Metallophos"/>
    <property type="match status" value="1"/>
</dbReference>
<dbReference type="Pfam" id="PF16656">
    <property type="entry name" value="Pur_ac_phosph_N"/>
    <property type="match status" value="1"/>
</dbReference>
<dbReference type="EC" id="3.1.3.2" evidence="5"/>
<dbReference type="GO" id="GO:0003993">
    <property type="term" value="F:acid phosphatase activity"/>
    <property type="evidence" value="ECO:0007669"/>
    <property type="project" value="UniProtKB-EC"/>
</dbReference>
<feature type="domain" description="Purple acid phosphatase N-terminal" evidence="8">
    <location>
        <begin position="59"/>
        <end position="156"/>
    </location>
</feature>
<dbReference type="InterPro" id="IPR041792">
    <property type="entry name" value="MPP_PAP"/>
</dbReference>
<gene>
    <name evidence="9" type="ORF">PSAL00342_LOCUS543</name>
</gene>
<dbReference type="InterPro" id="IPR039331">
    <property type="entry name" value="PAPs-like"/>
</dbReference>
<dbReference type="SUPFAM" id="SSF49363">
    <property type="entry name" value="Purple acid phosphatase, N-terminal domain"/>
    <property type="match status" value="1"/>
</dbReference>
<dbReference type="CDD" id="cd00839">
    <property type="entry name" value="MPP_PAPs"/>
    <property type="match status" value="1"/>
</dbReference>
<dbReference type="PANTHER" id="PTHR22953">
    <property type="entry name" value="ACID PHOSPHATASE RELATED"/>
    <property type="match status" value="1"/>
</dbReference>
<dbReference type="AlphaFoldDB" id="A0A7S3XCA2"/>
<comment type="catalytic activity">
    <reaction evidence="5">
        <text>a phosphate monoester + H2O = an alcohol + phosphate</text>
        <dbReference type="Rhea" id="RHEA:15017"/>
        <dbReference type="ChEBI" id="CHEBI:15377"/>
        <dbReference type="ChEBI" id="CHEBI:30879"/>
        <dbReference type="ChEBI" id="CHEBI:43474"/>
        <dbReference type="ChEBI" id="CHEBI:67140"/>
        <dbReference type="EC" id="3.1.3.2"/>
    </reaction>
</comment>
<dbReference type="GO" id="GO:0046872">
    <property type="term" value="F:metal ion binding"/>
    <property type="evidence" value="ECO:0007669"/>
    <property type="project" value="InterPro"/>
</dbReference>
<evidence type="ECO:0000256" key="4">
    <source>
        <dbReference type="ARBA" id="ARBA00023180"/>
    </source>
</evidence>
<sequence length="483" mass="54306">MAVRMAHWMALGWLVLRVQGVQMDPHRNNVEYVRAAASPTLPDDHPALVGHRRQGEHVPEQVHLGFGNGKDMVVSWVYDGKDKETFQTVHYGVKSGEYTAEKRAEHVVQYACEVDPCRGYLSGHIMHARLDDASLIQPGKEVFYRIGKSGDEEFSFVVPPRPGDQVPMTISVVGDMGQTNNSLATLRHMEADEADVAMIVGDLSYADGDQTRWDSWSRMIQPLASRIPWLTTEGNHEMEIGVGGSWYVAYQSRFWIPGKVEPQTSAPYNPPFNEWEVLVNPPDFGEDAGLYHTYTVGPVKFIMLGTYTAYDKSSSQYKWLAKVLGRIDRTLTPWVVVGMHAPFYNTNFAHQMEANAMKVFLEDLLYYSGVDIVFAGHVHAYERTHQVYNDKLNSCAPTYITIGDGGNREGLEGGYYWPQPDWSAFREASYGHGKLKVENATHAHWEWVRNDDGDANSADSTWIVREPQCSTAVPFSNGVHAIV</sequence>
<organism evidence="9">
    <name type="scientific">Picocystis salinarum</name>
    <dbReference type="NCBI Taxonomy" id="88271"/>
    <lineage>
        <taxon>Eukaryota</taxon>
        <taxon>Viridiplantae</taxon>
        <taxon>Chlorophyta</taxon>
        <taxon>Picocystophyceae</taxon>
        <taxon>Picocystales</taxon>
        <taxon>Picocystaceae</taxon>
        <taxon>Picocystis</taxon>
    </lineage>
</organism>
<comment type="similarity">
    <text evidence="1 5">Belongs to the metallophosphoesterase superfamily. Purple acid phosphatase family.</text>
</comment>
<accession>A0A7S3XCA2</accession>
<evidence type="ECO:0000313" key="9">
    <source>
        <dbReference type="EMBL" id="CAE0606727.1"/>
    </source>
</evidence>
<protein>
    <recommendedName>
        <fullName evidence="5">Purple acid phosphatase</fullName>
        <ecNumber evidence="5">3.1.3.2</ecNumber>
    </recommendedName>
</protein>
<keyword evidence="2 5" id="KW-0732">Signal</keyword>
<dbReference type="SUPFAM" id="SSF56300">
    <property type="entry name" value="Metallo-dependent phosphatases"/>
    <property type="match status" value="1"/>
</dbReference>
<reference evidence="9" key="1">
    <citation type="submission" date="2021-01" db="EMBL/GenBank/DDBJ databases">
        <authorList>
            <person name="Corre E."/>
            <person name="Pelletier E."/>
            <person name="Niang G."/>
            <person name="Scheremetjew M."/>
            <person name="Finn R."/>
            <person name="Kale V."/>
            <person name="Holt S."/>
            <person name="Cochrane G."/>
            <person name="Meng A."/>
            <person name="Brown T."/>
            <person name="Cohen L."/>
        </authorList>
    </citation>
    <scope>NUCLEOTIDE SEQUENCE</scope>
    <source>
        <strain evidence="9">CCMP1897</strain>
    </source>
</reference>
<feature type="domain" description="Purple acid phosphatase C-terminal" evidence="7">
    <location>
        <begin position="396"/>
        <end position="453"/>
    </location>
</feature>
<dbReference type="PANTHER" id="PTHR22953:SF153">
    <property type="entry name" value="PURPLE ACID PHOSPHATASE"/>
    <property type="match status" value="1"/>
</dbReference>
<name>A0A7S3XCA2_9CHLO</name>
<proteinExistence type="inferred from homology"/>
<feature type="signal peptide" evidence="5">
    <location>
        <begin position="1"/>
        <end position="20"/>
    </location>
</feature>
<evidence type="ECO:0000259" key="8">
    <source>
        <dbReference type="Pfam" id="PF16656"/>
    </source>
</evidence>
<dbReference type="EMBL" id="HBIS01000639">
    <property type="protein sequence ID" value="CAE0606727.1"/>
    <property type="molecule type" value="Transcribed_RNA"/>
</dbReference>
<evidence type="ECO:0000256" key="3">
    <source>
        <dbReference type="ARBA" id="ARBA00022801"/>
    </source>
</evidence>
<evidence type="ECO:0000259" key="7">
    <source>
        <dbReference type="Pfam" id="PF14008"/>
    </source>
</evidence>
<dbReference type="InterPro" id="IPR008963">
    <property type="entry name" value="Purple_acid_Pase-like_N"/>
</dbReference>
<dbReference type="InterPro" id="IPR004843">
    <property type="entry name" value="Calcineurin-like_PHP"/>
</dbReference>
<keyword evidence="3 5" id="KW-0378">Hydrolase</keyword>
<evidence type="ECO:0000256" key="5">
    <source>
        <dbReference type="RuleBase" id="RU361203"/>
    </source>
</evidence>
<feature type="chain" id="PRO_5031602293" description="Purple acid phosphatase" evidence="5">
    <location>
        <begin position="21"/>
        <end position="483"/>
    </location>
</feature>
<evidence type="ECO:0000259" key="6">
    <source>
        <dbReference type="Pfam" id="PF00149"/>
    </source>
</evidence>